<accession>A0A511J032</accession>
<evidence type="ECO:0000313" key="4">
    <source>
        <dbReference type="EMBL" id="GEL91357.1"/>
    </source>
</evidence>
<feature type="transmembrane region" description="Helical" evidence="2">
    <location>
        <begin position="80"/>
        <end position="99"/>
    </location>
</feature>
<dbReference type="RefSeq" id="WP_010751682.1">
    <property type="nucleotide sequence ID" value="NZ_BJWF01000004.1"/>
</dbReference>
<gene>
    <name evidence="4" type="ORF">EVI01_06940</name>
</gene>
<keyword evidence="2" id="KW-0472">Membrane</keyword>
<dbReference type="EMBL" id="BJWF01000004">
    <property type="protein sequence ID" value="GEL91357.1"/>
    <property type="molecule type" value="Genomic_DNA"/>
</dbReference>
<dbReference type="Proteomes" id="UP000321830">
    <property type="component" value="Unassembled WGS sequence"/>
</dbReference>
<evidence type="ECO:0000256" key="2">
    <source>
        <dbReference type="SAM" id="Phobius"/>
    </source>
</evidence>
<comment type="caution">
    <text evidence="4">The sequence shown here is derived from an EMBL/GenBank/DDBJ whole genome shotgun (WGS) entry which is preliminary data.</text>
</comment>
<protein>
    <recommendedName>
        <fullName evidence="6">Gram-positive cocci surface proteins LPxTG domain-containing protein</fullName>
    </recommendedName>
</protein>
<keyword evidence="2" id="KW-1133">Transmembrane helix</keyword>
<sequence length="117" mass="13287">MKKIRKYCPFVITVLLFSQVTIGFEQQTFASMEKSSVGITFEGNISPSNLENQTHTTNQELQSDQGQESYPATNERNNPSMITTGWLLIIGSLVCLSWMNKKGRQQNEKNSFSSRFI</sequence>
<feature type="signal peptide" evidence="3">
    <location>
        <begin position="1"/>
        <end position="23"/>
    </location>
</feature>
<evidence type="ECO:0000256" key="3">
    <source>
        <dbReference type="SAM" id="SignalP"/>
    </source>
</evidence>
<feature type="region of interest" description="Disordered" evidence="1">
    <location>
        <begin position="46"/>
        <end position="78"/>
    </location>
</feature>
<dbReference type="AlphaFoldDB" id="A0A511J032"/>
<proteinExistence type="predicted"/>
<evidence type="ECO:0008006" key="6">
    <source>
        <dbReference type="Google" id="ProtNLM"/>
    </source>
</evidence>
<keyword evidence="2" id="KW-0812">Transmembrane</keyword>
<reference evidence="4 5" key="1">
    <citation type="submission" date="2019-07" db="EMBL/GenBank/DDBJ databases">
        <title>Whole genome shotgun sequence of Enterococcus villorum NBRC 100699.</title>
        <authorList>
            <person name="Hosoyama A."/>
            <person name="Uohara A."/>
            <person name="Ohji S."/>
            <person name="Ichikawa N."/>
        </authorList>
    </citation>
    <scope>NUCLEOTIDE SEQUENCE [LARGE SCALE GENOMIC DNA]</scope>
    <source>
        <strain evidence="4 5">NBRC 100699</strain>
    </source>
</reference>
<organism evidence="4 5">
    <name type="scientific">Enterococcus villorum</name>
    <dbReference type="NCBI Taxonomy" id="112904"/>
    <lineage>
        <taxon>Bacteria</taxon>
        <taxon>Bacillati</taxon>
        <taxon>Bacillota</taxon>
        <taxon>Bacilli</taxon>
        <taxon>Lactobacillales</taxon>
        <taxon>Enterococcaceae</taxon>
        <taxon>Enterococcus</taxon>
    </lineage>
</organism>
<feature type="chain" id="PRO_5039365587" description="Gram-positive cocci surface proteins LPxTG domain-containing protein" evidence="3">
    <location>
        <begin position="24"/>
        <end position="117"/>
    </location>
</feature>
<evidence type="ECO:0000256" key="1">
    <source>
        <dbReference type="SAM" id="MobiDB-lite"/>
    </source>
</evidence>
<evidence type="ECO:0000313" key="5">
    <source>
        <dbReference type="Proteomes" id="UP000321830"/>
    </source>
</evidence>
<keyword evidence="3" id="KW-0732">Signal</keyword>
<name>A0A511J032_9ENTE</name>